<dbReference type="InterPro" id="IPR010836">
    <property type="entry name" value="SapC"/>
</dbReference>
<dbReference type="KEGG" id="ngf:FRF71_00190"/>
<dbReference type="OrthoDB" id="9806524at2"/>
<dbReference type="Pfam" id="PF07277">
    <property type="entry name" value="SapC"/>
    <property type="match status" value="1"/>
</dbReference>
<proteinExistence type="predicted"/>
<keyword evidence="2" id="KW-1185">Reference proteome</keyword>
<protein>
    <submittedName>
        <fullName evidence="1">SapC family protein</fullName>
    </submittedName>
</protein>
<sequence length="265" mass="29458">MASAPNATNLPLFYQDLMPLNSQDHVNYKSRNTDQATWLVGAHAVPLTAEEFIHAGRNYPIVFASAEQPVPLALMGLNEGINLFVDDNGKLVNDGVYIPAYARRYPFMLAKLQPDSEELSLCFDPTSDLVGEMDEGNALFDNGEPSETTKGMLEFCKSFEEAGIRTQQFVDELNKHDLLMDGEVSIQQQGFDQPFIYRGFRMVDQEKLRDLRGDVLRSMNQNGMLALIFAHLFSLDLISGLFARQVQAGKGPISFDELQAAAAKA</sequence>
<organism evidence="1 2">
    <name type="scientific">Novosphingobium ginsenosidimutans</name>
    <dbReference type="NCBI Taxonomy" id="1176536"/>
    <lineage>
        <taxon>Bacteria</taxon>
        <taxon>Pseudomonadati</taxon>
        <taxon>Pseudomonadota</taxon>
        <taxon>Alphaproteobacteria</taxon>
        <taxon>Sphingomonadales</taxon>
        <taxon>Sphingomonadaceae</taxon>
        <taxon>Novosphingobium</taxon>
    </lineage>
</organism>
<dbReference type="RefSeq" id="WP_147088650.1">
    <property type="nucleotide sequence ID" value="NZ_BAABJD010000002.1"/>
</dbReference>
<accession>A0A5B8RYK5</accession>
<dbReference type="EMBL" id="CP042345">
    <property type="protein sequence ID" value="QEA14669.1"/>
    <property type="molecule type" value="Genomic_DNA"/>
</dbReference>
<reference evidence="1 2" key="1">
    <citation type="journal article" date="2013" name="J. Microbiol. Biotechnol.">
        <title>Novosphingobium ginsenosidimutans sp. nov., with the ability to convert ginsenoside.</title>
        <authorList>
            <person name="Kim J.K."/>
            <person name="He D."/>
            <person name="Liu Q.M."/>
            <person name="Park H.Y."/>
            <person name="Jung M.S."/>
            <person name="Yoon M.H."/>
            <person name="Kim S.C."/>
            <person name="Im W.T."/>
        </authorList>
    </citation>
    <scope>NUCLEOTIDE SEQUENCE [LARGE SCALE GENOMIC DNA]</scope>
    <source>
        <strain evidence="1 2">FW-6</strain>
    </source>
</reference>
<evidence type="ECO:0000313" key="2">
    <source>
        <dbReference type="Proteomes" id="UP000321172"/>
    </source>
</evidence>
<dbReference type="Proteomes" id="UP000321172">
    <property type="component" value="Chromosome"/>
</dbReference>
<evidence type="ECO:0000313" key="1">
    <source>
        <dbReference type="EMBL" id="QEA14669.1"/>
    </source>
</evidence>
<gene>
    <name evidence="1" type="ORF">FRF71_00190</name>
</gene>
<name>A0A5B8RYK5_9SPHN</name>
<dbReference type="AlphaFoldDB" id="A0A5B8RYK5"/>